<keyword evidence="3" id="KW-0378">Hydrolase</keyword>
<feature type="compositionally biased region" description="Basic and acidic residues" evidence="4">
    <location>
        <begin position="48"/>
        <end position="63"/>
    </location>
</feature>
<feature type="region of interest" description="Disordered" evidence="4">
    <location>
        <begin position="48"/>
        <end position="106"/>
    </location>
</feature>
<dbReference type="PROSITE" id="PS00139">
    <property type="entry name" value="THIOL_PROTEASE_CYS"/>
    <property type="match status" value="1"/>
</dbReference>
<keyword evidence="3" id="KW-0645">Protease</keyword>
<protein>
    <submittedName>
        <fullName evidence="6">Calpain-like cysteine peptidase</fullName>
    </submittedName>
</protein>
<dbReference type="EMBL" id="NBCO01000035">
    <property type="protein sequence ID" value="ORC85440.1"/>
    <property type="molecule type" value="Genomic_DNA"/>
</dbReference>
<dbReference type="Gene3D" id="3.90.70.10">
    <property type="entry name" value="Cysteine proteinases"/>
    <property type="match status" value="1"/>
</dbReference>
<keyword evidence="3" id="KW-0788">Thiol protease</keyword>
<dbReference type="Proteomes" id="UP000192257">
    <property type="component" value="Unassembled WGS sequence"/>
</dbReference>
<evidence type="ECO:0000256" key="1">
    <source>
        <dbReference type="ARBA" id="ARBA00007623"/>
    </source>
</evidence>
<dbReference type="OrthoDB" id="424753at2759"/>
<dbReference type="Pfam" id="PF00648">
    <property type="entry name" value="Peptidase_C2"/>
    <property type="match status" value="1"/>
</dbReference>
<dbReference type="CDD" id="cd00044">
    <property type="entry name" value="CysPc"/>
    <property type="match status" value="1"/>
</dbReference>
<dbReference type="InterPro" id="IPR013780">
    <property type="entry name" value="Glyco_hydro_b"/>
</dbReference>
<dbReference type="SUPFAM" id="SSF54001">
    <property type="entry name" value="Cysteine proteinases"/>
    <property type="match status" value="1"/>
</dbReference>
<evidence type="ECO:0000313" key="7">
    <source>
        <dbReference type="Proteomes" id="UP000192257"/>
    </source>
</evidence>
<dbReference type="PRINTS" id="PR00704">
    <property type="entry name" value="CALPAIN"/>
</dbReference>
<dbReference type="InterPro" id="IPR001300">
    <property type="entry name" value="Peptidase_C2_calpain_cat"/>
</dbReference>
<sequence>MPFVSKEGENNYAMVPREVEDVSAPPTEVGFLDNASIFSDSVDLDAEKKRVADDIQEDQHDQPYEQQEALSRGVHSNADTASVRNGSVEVSTEQQPKAAIKPRHTPLSAPVQWEPISLAVPEDDPNDEFDIGTAKKPVFGPSTGTKEKYVFVNGEPDLKGEVVSCFEEPGLLYRVVDKSNKIWAFYNDSLSFEVHVSCTFGKHSKIEALENTTIHRDENGNFIAEVVVYPAETEFFVKGFVNGFSSRMRALPISDEYLSECQQLQFTNVVEVDMNYVKALVGDNTDATKALEECVKHNVPFVDMEFPPIQLSIEAGAKRPLKLLPWFRPQMYLNPALVDQIRLFRKEIVPGDVRQGELGDCWFMCAITTLEEHPEMVQRMFRHPQGAEVAREERAVGAYRVTLNKNGLWNSVIVDNYLPALGGKPKFASSTDLCEMWPSILEKAYAKLHGSYGMIQSGDPVHALTDMTGCSSSRFDDAFNKAKEDGGKEFFRDLLQLHNSGYQLLLTTPGKAPAFLLGTDTHANAFSNEPELEKLLGGTGLIPGHAYTVEEIYHFPDEGDVRLMKIRNVWGSCKEWNGPWSTGSSEWESHPNVAVSCNYENTDDTSVWMDWEHVLQFFIGGGVHFLNEAYDYRVPIIFADCRPSLVMEVSVDSPVRVCVSLSNVDHRGLYTENQDDESREYPPLMISISSTHPDQEGVHKVIQNSSVDPANPSPDKWTFMQGRDVSMFYELTPEQSPYLIIPRMMETEETTHGSKAWFTSLQGKIHPLHFVNSHPSEGNVAEVPVVLGLRCEQPVGDGGVRVDFRRLEDDNVVFENFPKFPADTVAVEEAYYQVRTPTPGFAVEKVGPSLF</sequence>
<organism evidence="6 7">
    <name type="scientific">Trypanosoma theileri</name>
    <dbReference type="NCBI Taxonomy" id="67003"/>
    <lineage>
        <taxon>Eukaryota</taxon>
        <taxon>Discoba</taxon>
        <taxon>Euglenozoa</taxon>
        <taxon>Kinetoplastea</taxon>
        <taxon>Metakinetoplastina</taxon>
        <taxon>Trypanosomatida</taxon>
        <taxon>Trypanosomatidae</taxon>
        <taxon>Trypanosoma</taxon>
    </lineage>
</organism>
<evidence type="ECO:0000256" key="2">
    <source>
        <dbReference type="PIRSR" id="PIRSR622684-1"/>
    </source>
</evidence>
<dbReference type="InterPro" id="IPR036310">
    <property type="entry name" value="Smp-1-like_sf"/>
</dbReference>
<dbReference type="InterPro" id="IPR022684">
    <property type="entry name" value="Calpain_cysteine_protease"/>
</dbReference>
<dbReference type="InterPro" id="IPR000169">
    <property type="entry name" value="Pept_cys_AS"/>
</dbReference>
<feature type="region of interest" description="Disordered" evidence="4">
    <location>
        <begin position="1"/>
        <end position="30"/>
    </location>
</feature>
<dbReference type="RefSeq" id="XP_028879506.1">
    <property type="nucleotide sequence ID" value="XM_029029237.1"/>
</dbReference>
<dbReference type="InterPro" id="IPR015232">
    <property type="entry name" value="DUF1935"/>
</dbReference>
<gene>
    <name evidence="6" type="ORF">TM35_000351840</name>
</gene>
<dbReference type="Pfam" id="PF09149">
    <property type="entry name" value="DUF1935"/>
    <property type="match status" value="1"/>
</dbReference>
<feature type="active site" evidence="2 3">
    <location>
        <position position="568"/>
    </location>
</feature>
<dbReference type="Gene3D" id="2.60.40.1180">
    <property type="entry name" value="Golgi alpha-mannosidase II"/>
    <property type="match status" value="1"/>
</dbReference>
<name>A0A1X0NMT3_9TRYP</name>
<proteinExistence type="inferred from homology"/>
<dbReference type="AlphaFoldDB" id="A0A1X0NMT3"/>
<comment type="caution">
    <text evidence="6">The sequence shown here is derived from an EMBL/GenBank/DDBJ whole genome shotgun (WGS) entry which is preliminary data.</text>
</comment>
<feature type="domain" description="Calpain catalytic" evidence="5">
    <location>
        <begin position="300"/>
        <end position="618"/>
    </location>
</feature>
<reference evidence="6 7" key="1">
    <citation type="submission" date="2017-03" db="EMBL/GenBank/DDBJ databases">
        <title>An alternative strategy for trypanosome survival in the mammalian bloodstream revealed through genome and transcriptome analysis of the ubiquitous bovine parasite Trypanosoma (Megatrypanum) theileri.</title>
        <authorList>
            <person name="Kelly S."/>
            <person name="Ivens A."/>
            <person name="Mott A."/>
            <person name="O'Neill E."/>
            <person name="Emms D."/>
            <person name="Macleod O."/>
            <person name="Voorheis P."/>
            <person name="Matthews J."/>
            <person name="Matthews K."/>
            <person name="Carrington M."/>
        </authorList>
    </citation>
    <scope>NUCLEOTIDE SEQUENCE [LARGE SCALE GENOMIC DNA]</scope>
    <source>
        <strain evidence="6">Edinburgh</strain>
    </source>
</reference>
<evidence type="ECO:0000259" key="5">
    <source>
        <dbReference type="PROSITE" id="PS50203"/>
    </source>
</evidence>
<dbReference type="GeneID" id="39989017"/>
<dbReference type="VEuPathDB" id="TriTrypDB:TM35_000351840"/>
<dbReference type="PANTHER" id="PTHR10183">
    <property type="entry name" value="CALPAIN"/>
    <property type="match status" value="1"/>
</dbReference>
<accession>A0A1X0NMT3</accession>
<dbReference type="InterPro" id="IPR038765">
    <property type="entry name" value="Papain-like_cys_pep_sf"/>
</dbReference>
<dbReference type="SUPFAM" id="SSF101601">
    <property type="entry name" value="Smp-1-like"/>
    <property type="match status" value="1"/>
</dbReference>
<evidence type="ECO:0000256" key="3">
    <source>
        <dbReference type="PROSITE-ProRule" id="PRU00239"/>
    </source>
</evidence>
<dbReference type="PROSITE" id="PS50203">
    <property type="entry name" value="CALPAIN_CAT"/>
    <property type="match status" value="1"/>
</dbReference>
<dbReference type="PANTHER" id="PTHR10183:SF423">
    <property type="entry name" value="LEUCINE-RICH REPEAT PROTEIN (LRRP)"/>
    <property type="match status" value="1"/>
</dbReference>
<keyword evidence="7" id="KW-1185">Reference proteome</keyword>
<evidence type="ECO:0000313" key="6">
    <source>
        <dbReference type="EMBL" id="ORC85440.1"/>
    </source>
</evidence>
<dbReference type="GO" id="GO:0006508">
    <property type="term" value="P:proteolysis"/>
    <property type="evidence" value="ECO:0007669"/>
    <property type="project" value="UniProtKB-KW"/>
</dbReference>
<dbReference type="GO" id="GO:0004198">
    <property type="term" value="F:calcium-dependent cysteine-type endopeptidase activity"/>
    <property type="evidence" value="ECO:0007669"/>
    <property type="project" value="InterPro"/>
</dbReference>
<dbReference type="STRING" id="67003.A0A1X0NMT3"/>
<evidence type="ECO:0000256" key="4">
    <source>
        <dbReference type="SAM" id="MobiDB-lite"/>
    </source>
</evidence>
<feature type="compositionally biased region" description="Polar residues" evidence="4">
    <location>
        <begin position="77"/>
        <end position="95"/>
    </location>
</feature>
<feature type="active site" evidence="2 3">
    <location>
        <position position="361"/>
    </location>
</feature>
<comment type="similarity">
    <text evidence="1">Belongs to the peptidase C2 family.</text>
</comment>
<feature type="active site" evidence="2 3">
    <location>
        <position position="545"/>
    </location>
</feature>
<dbReference type="SMART" id="SM00230">
    <property type="entry name" value="CysPc"/>
    <property type="match status" value="1"/>
</dbReference>